<accession>A0A439CNI9</accession>
<keyword evidence="2" id="KW-1185">Reference proteome</keyword>
<evidence type="ECO:0000313" key="1">
    <source>
        <dbReference type="EMBL" id="RWA03724.1"/>
    </source>
</evidence>
<reference evidence="1 2" key="1">
    <citation type="submission" date="2018-12" db="EMBL/GenBank/DDBJ databases">
        <title>Draft genome sequence of Xylaria grammica IHI A82.</title>
        <authorList>
            <person name="Buettner E."/>
            <person name="Kellner H."/>
        </authorList>
    </citation>
    <scope>NUCLEOTIDE SEQUENCE [LARGE SCALE GENOMIC DNA]</scope>
    <source>
        <strain evidence="1 2">IHI A82</strain>
    </source>
</reference>
<name>A0A439CNI9_9PEZI</name>
<gene>
    <name evidence="1" type="ORF">EKO27_g11384</name>
</gene>
<dbReference type="EMBL" id="RYZI01000715">
    <property type="protein sequence ID" value="RWA03724.1"/>
    <property type="molecule type" value="Genomic_DNA"/>
</dbReference>
<proteinExistence type="predicted"/>
<sequence length="274" mass="32110">MNIRTRVWGEDAENRLDDVLAFHRYETVDGELKPIDYHFLENFHIVAYCLDYGVFSEVHGLYPLGRFQPGAELKWCPNLVVSLREVWEVTKDYDINELTPISDRIDSYRRFFGVLARPVVGLRDYLILVDRNDYFECEDCRKLKNYYRFLNEHTTLSLDATGPDCIINHDVMDKLPTDLTAATLDDFDEQYRWANCIVKCIKEWNATEGIRPLNSFFVRWKTEEELQAEDERLNRQLMGESPATVSCDRIGELHDSPTHLFLHDKYPAKSNNGL</sequence>
<organism evidence="1 2">
    <name type="scientific">Xylaria grammica</name>
    <dbReference type="NCBI Taxonomy" id="363999"/>
    <lineage>
        <taxon>Eukaryota</taxon>
        <taxon>Fungi</taxon>
        <taxon>Dikarya</taxon>
        <taxon>Ascomycota</taxon>
        <taxon>Pezizomycotina</taxon>
        <taxon>Sordariomycetes</taxon>
        <taxon>Xylariomycetidae</taxon>
        <taxon>Xylariales</taxon>
        <taxon>Xylariaceae</taxon>
        <taxon>Xylaria</taxon>
    </lineage>
</organism>
<dbReference type="AlphaFoldDB" id="A0A439CNI9"/>
<protein>
    <submittedName>
        <fullName evidence="1">Uncharacterized protein</fullName>
    </submittedName>
</protein>
<comment type="caution">
    <text evidence="1">The sequence shown here is derived from an EMBL/GenBank/DDBJ whole genome shotgun (WGS) entry which is preliminary data.</text>
</comment>
<dbReference type="Proteomes" id="UP000286045">
    <property type="component" value="Unassembled WGS sequence"/>
</dbReference>
<evidence type="ECO:0000313" key="2">
    <source>
        <dbReference type="Proteomes" id="UP000286045"/>
    </source>
</evidence>